<dbReference type="Gramene" id="TKW00537">
    <property type="protein sequence ID" value="TKW00537"/>
    <property type="gene ID" value="SEVIR_8G116600v2"/>
</dbReference>
<dbReference type="EMBL" id="CM016559">
    <property type="protein sequence ID" value="TKW00537.1"/>
    <property type="molecule type" value="Genomic_DNA"/>
</dbReference>
<dbReference type="AlphaFoldDB" id="A0A4U6TSG1"/>
<accession>A0A4U6TSG1</accession>
<dbReference type="Proteomes" id="UP000298652">
    <property type="component" value="Chromosome 8"/>
</dbReference>
<evidence type="ECO:0000313" key="2">
    <source>
        <dbReference type="Proteomes" id="UP000298652"/>
    </source>
</evidence>
<gene>
    <name evidence="1" type="ORF">SEVIR_8G116600v2</name>
</gene>
<protein>
    <submittedName>
        <fullName evidence="1">Uncharacterized protein</fullName>
    </submittedName>
</protein>
<proteinExistence type="predicted"/>
<reference evidence="1" key="1">
    <citation type="submission" date="2019-03" db="EMBL/GenBank/DDBJ databases">
        <title>WGS assembly of Setaria viridis.</title>
        <authorList>
            <person name="Huang P."/>
            <person name="Jenkins J."/>
            <person name="Grimwood J."/>
            <person name="Barry K."/>
            <person name="Healey A."/>
            <person name="Mamidi S."/>
            <person name="Sreedasyam A."/>
            <person name="Shu S."/>
            <person name="Feldman M."/>
            <person name="Wu J."/>
            <person name="Yu Y."/>
            <person name="Chen C."/>
            <person name="Johnson J."/>
            <person name="Rokhsar D."/>
            <person name="Baxter I."/>
            <person name="Schmutz J."/>
            <person name="Brutnell T."/>
            <person name="Kellogg E."/>
        </authorList>
    </citation>
    <scope>NUCLEOTIDE SEQUENCE [LARGE SCALE GENOMIC DNA]</scope>
</reference>
<name>A0A4U6TSG1_SETVI</name>
<sequence length="166" mass="17390">MAEGNNGGGYSGGWCIPLIAAGMEKGSGAGEREGERREGWGEAMECSAGAAIERRGRWCRTPGVTPAVIGFCRQGGAGAGMPVVEIWRRRASPCGGFDRSDRLNGARIKGAQVRRQPAVGARASAEQQIVGRLLTGWGKELLLPWSGLAVEESSCSGDQAARLCSK</sequence>
<evidence type="ECO:0000313" key="1">
    <source>
        <dbReference type="EMBL" id="TKW00537.1"/>
    </source>
</evidence>
<organism evidence="1 2">
    <name type="scientific">Setaria viridis</name>
    <name type="common">Green bristlegrass</name>
    <name type="synonym">Setaria italica subsp. viridis</name>
    <dbReference type="NCBI Taxonomy" id="4556"/>
    <lineage>
        <taxon>Eukaryota</taxon>
        <taxon>Viridiplantae</taxon>
        <taxon>Streptophyta</taxon>
        <taxon>Embryophyta</taxon>
        <taxon>Tracheophyta</taxon>
        <taxon>Spermatophyta</taxon>
        <taxon>Magnoliopsida</taxon>
        <taxon>Liliopsida</taxon>
        <taxon>Poales</taxon>
        <taxon>Poaceae</taxon>
        <taxon>PACMAD clade</taxon>
        <taxon>Panicoideae</taxon>
        <taxon>Panicodae</taxon>
        <taxon>Paniceae</taxon>
        <taxon>Cenchrinae</taxon>
        <taxon>Setaria</taxon>
    </lineage>
</organism>
<keyword evidence="2" id="KW-1185">Reference proteome</keyword>